<dbReference type="WBParaSite" id="ES5_v2.g19202.t1">
    <property type="protein sequence ID" value="ES5_v2.g19202.t1"/>
    <property type="gene ID" value="ES5_v2.g19202"/>
</dbReference>
<evidence type="ECO:0000313" key="1">
    <source>
        <dbReference type="Proteomes" id="UP000887579"/>
    </source>
</evidence>
<dbReference type="Proteomes" id="UP000887579">
    <property type="component" value="Unplaced"/>
</dbReference>
<reference evidence="2" key="1">
    <citation type="submission" date="2022-11" db="UniProtKB">
        <authorList>
            <consortium name="WormBaseParasite"/>
        </authorList>
    </citation>
    <scope>IDENTIFICATION</scope>
</reference>
<accession>A0AC34FPI2</accession>
<proteinExistence type="predicted"/>
<sequence length="84" mass="9217">MSLMKAVVGKDNASSNVKYKLIDVDPNLHHFHGNRANDLLFRLQLDSGEGMDICNGSVQSTSEIDNAIAEYEIADETDTSFAID</sequence>
<evidence type="ECO:0000313" key="2">
    <source>
        <dbReference type="WBParaSite" id="ES5_v2.g19202.t1"/>
    </source>
</evidence>
<protein>
    <submittedName>
        <fullName evidence="2">Uncharacterized protein</fullName>
    </submittedName>
</protein>
<name>A0AC34FPI2_9BILA</name>
<organism evidence="1 2">
    <name type="scientific">Panagrolaimus sp. ES5</name>
    <dbReference type="NCBI Taxonomy" id="591445"/>
    <lineage>
        <taxon>Eukaryota</taxon>
        <taxon>Metazoa</taxon>
        <taxon>Ecdysozoa</taxon>
        <taxon>Nematoda</taxon>
        <taxon>Chromadorea</taxon>
        <taxon>Rhabditida</taxon>
        <taxon>Tylenchina</taxon>
        <taxon>Panagrolaimomorpha</taxon>
        <taxon>Panagrolaimoidea</taxon>
        <taxon>Panagrolaimidae</taxon>
        <taxon>Panagrolaimus</taxon>
    </lineage>
</organism>